<comment type="similarity">
    <text evidence="1">Belongs to the FHY3/FAR1 family.</text>
</comment>
<feature type="domain" description="MULE transposase" evidence="2">
    <location>
        <begin position="19"/>
        <end position="57"/>
    </location>
</feature>
<keyword evidence="1" id="KW-0862">Zinc</keyword>
<evidence type="ECO:0000313" key="4">
    <source>
        <dbReference type="Proteomes" id="UP001153076"/>
    </source>
</evidence>
<sequence length="153" mass="17854">MESPRCECNAHMRITLRRALRKPPKTIITDQDLWICEAIASEMPTTKHNYCIQHITSKLVVCSQLVVSIRIAFNYRENNLQNDKHVKGLYQIKRFLAPAYLRDYFFGGMTMTGRSESINAFIKRFISSHTSLMDFFKQALISFFEFFLLTSSL</sequence>
<dbReference type="GO" id="GO:0005634">
    <property type="term" value="C:nucleus"/>
    <property type="evidence" value="ECO:0007669"/>
    <property type="project" value="UniProtKB-SubCell"/>
</dbReference>
<dbReference type="InterPro" id="IPR018289">
    <property type="entry name" value="MULE_transposase_dom"/>
</dbReference>
<evidence type="ECO:0000313" key="3">
    <source>
        <dbReference type="EMBL" id="KAJ8422849.1"/>
    </source>
</evidence>
<name>A0A9Q1GNT3_9CARY</name>
<protein>
    <recommendedName>
        <fullName evidence="1">Protein FAR1-RELATED SEQUENCE</fullName>
    </recommendedName>
</protein>
<dbReference type="Proteomes" id="UP001153076">
    <property type="component" value="Unassembled WGS sequence"/>
</dbReference>
<proteinExistence type="inferred from homology"/>
<dbReference type="EMBL" id="JAKOGI010002131">
    <property type="protein sequence ID" value="KAJ8422849.1"/>
    <property type="molecule type" value="Genomic_DNA"/>
</dbReference>
<dbReference type="PANTHER" id="PTHR31669">
    <property type="entry name" value="PROTEIN FAR1-RELATED SEQUENCE 10-RELATED"/>
    <property type="match status" value="1"/>
</dbReference>
<keyword evidence="1" id="KW-0479">Metal-binding</keyword>
<organism evidence="3 4">
    <name type="scientific">Carnegiea gigantea</name>
    <dbReference type="NCBI Taxonomy" id="171969"/>
    <lineage>
        <taxon>Eukaryota</taxon>
        <taxon>Viridiplantae</taxon>
        <taxon>Streptophyta</taxon>
        <taxon>Embryophyta</taxon>
        <taxon>Tracheophyta</taxon>
        <taxon>Spermatophyta</taxon>
        <taxon>Magnoliopsida</taxon>
        <taxon>eudicotyledons</taxon>
        <taxon>Gunneridae</taxon>
        <taxon>Pentapetalae</taxon>
        <taxon>Caryophyllales</taxon>
        <taxon>Cactineae</taxon>
        <taxon>Cactaceae</taxon>
        <taxon>Cactoideae</taxon>
        <taxon>Echinocereeae</taxon>
        <taxon>Carnegiea</taxon>
    </lineage>
</organism>
<gene>
    <name evidence="3" type="ORF">Cgig2_033488</name>
</gene>
<reference evidence="3" key="1">
    <citation type="submission" date="2022-04" db="EMBL/GenBank/DDBJ databases">
        <title>Carnegiea gigantea Genome sequencing and assembly v2.</title>
        <authorList>
            <person name="Copetti D."/>
            <person name="Sanderson M.J."/>
            <person name="Burquez A."/>
            <person name="Wojciechowski M.F."/>
        </authorList>
    </citation>
    <scope>NUCLEOTIDE SEQUENCE</scope>
    <source>
        <strain evidence="3">SGP5-SGP5p</strain>
        <tissue evidence="3">Aerial part</tissue>
    </source>
</reference>
<comment type="caution">
    <text evidence="3">The sequence shown here is derived from an EMBL/GenBank/DDBJ whole genome shotgun (WGS) entry which is preliminary data.</text>
</comment>
<dbReference type="PANTHER" id="PTHR31669:SF263">
    <property type="entry name" value="PROTEIN FAR1-RELATED SEQUENCE"/>
    <property type="match status" value="1"/>
</dbReference>
<dbReference type="InterPro" id="IPR031052">
    <property type="entry name" value="FHY3/FAR1"/>
</dbReference>
<dbReference type="AlphaFoldDB" id="A0A9Q1GNT3"/>
<evidence type="ECO:0000256" key="1">
    <source>
        <dbReference type="RuleBase" id="RU367018"/>
    </source>
</evidence>
<comment type="subcellular location">
    <subcellularLocation>
        <location evidence="1">Nucleus</location>
    </subcellularLocation>
</comment>
<dbReference type="OrthoDB" id="747268at2759"/>
<dbReference type="GO" id="GO:0008270">
    <property type="term" value="F:zinc ion binding"/>
    <property type="evidence" value="ECO:0007669"/>
    <property type="project" value="UniProtKB-UniRule"/>
</dbReference>
<accession>A0A9Q1GNT3</accession>
<dbReference type="GO" id="GO:0006355">
    <property type="term" value="P:regulation of DNA-templated transcription"/>
    <property type="evidence" value="ECO:0007669"/>
    <property type="project" value="UniProtKB-UniRule"/>
</dbReference>
<keyword evidence="1" id="KW-0863">Zinc-finger</keyword>
<keyword evidence="1" id="KW-0539">Nucleus</keyword>
<evidence type="ECO:0000259" key="2">
    <source>
        <dbReference type="Pfam" id="PF10551"/>
    </source>
</evidence>
<keyword evidence="4" id="KW-1185">Reference proteome</keyword>
<dbReference type="Pfam" id="PF10551">
    <property type="entry name" value="MULE"/>
    <property type="match status" value="1"/>
</dbReference>
<comment type="function">
    <text evidence="1">Putative transcription activator involved in regulating light control of development.</text>
</comment>